<feature type="chain" id="PRO_5008069522" evidence="2">
    <location>
        <begin position="20"/>
        <end position="297"/>
    </location>
</feature>
<keyword evidence="2" id="KW-0732">Signal</keyword>
<dbReference type="AlphaFoldDB" id="A0A177NSQ5"/>
<keyword evidence="1" id="KW-0472">Membrane</keyword>
<proteinExistence type="predicted"/>
<dbReference type="STRING" id="980561.A1359_03460"/>
<sequence>MKRWILLCLFLQFVSGCSALLPSPITRFEQQTPRPFGYLIGDEIQHRMVIETRQDVKLNLDSLPKQGELNRWLNLNRVSVVTDANPGETVVELLYQVFYAPNEVKMLSVPAFTLRFDQAGKTIEKSVPTWHFTLSPLKELAVRKDESGQDYMRPDALPTLLSDSKQWVSVYASLSLALMTGLYLAYLYGFFPVWPKQRIFKHALRELSGQSQQDMDRGLAVVHHAFNVLNDQPLFKHHLPAFYQTHTEYQTAAEQIEWFFNFSNAVLFAGKQDVDADDWHNLLELCRVCREIECGKR</sequence>
<keyword evidence="1" id="KW-0812">Transmembrane</keyword>
<gene>
    <name evidence="3" type="ORF">A1359_03460</name>
</gene>
<protein>
    <submittedName>
        <fullName evidence="3">Nonribosomal peptide synthetase MxaA</fullName>
    </submittedName>
</protein>
<evidence type="ECO:0000256" key="2">
    <source>
        <dbReference type="SAM" id="SignalP"/>
    </source>
</evidence>
<dbReference type="PROSITE" id="PS51257">
    <property type="entry name" value="PROKAR_LIPOPROTEIN"/>
    <property type="match status" value="1"/>
</dbReference>
<keyword evidence="1" id="KW-1133">Transmembrane helix</keyword>
<keyword evidence="4" id="KW-1185">Reference proteome</keyword>
<organism evidence="3 4">
    <name type="scientific">Methylomonas lenta</name>
    <dbReference type="NCBI Taxonomy" id="980561"/>
    <lineage>
        <taxon>Bacteria</taxon>
        <taxon>Pseudomonadati</taxon>
        <taxon>Pseudomonadota</taxon>
        <taxon>Gammaproteobacteria</taxon>
        <taxon>Methylococcales</taxon>
        <taxon>Methylococcaceae</taxon>
        <taxon>Methylomonas</taxon>
    </lineage>
</organism>
<evidence type="ECO:0000313" key="4">
    <source>
        <dbReference type="Proteomes" id="UP000078476"/>
    </source>
</evidence>
<dbReference type="EMBL" id="LUUI01000055">
    <property type="protein sequence ID" value="OAI20080.1"/>
    <property type="molecule type" value="Genomic_DNA"/>
</dbReference>
<dbReference type="Proteomes" id="UP000078476">
    <property type="component" value="Unassembled WGS sequence"/>
</dbReference>
<evidence type="ECO:0000313" key="3">
    <source>
        <dbReference type="EMBL" id="OAI20080.1"/>
    </source>
</evidence>
<feature type="signal peptide" evidence="2">
    <location>
        <begin position="1"/>
        <end position="19"/>
    </location>
</feature>
<name>A0A177NSQ5_9GAMM</name>
<evidence type="ECO:0000256" key="1">
    <source>
        <dbReference type="SAM" id="Phobius"/>
    </source>
</evidence>
<dbReference type="RefSeq" id="WP_066978277.1">
    <property type="nucleotide sequence ID" value="NZ_LUUI01000055.1"/>
</dbReference>
<feature type="transmembrane region" description="Helical" evidence="1">
    <location>
        <begin position="167"/>
        <end position="191"/>
    </location>
</feature>
<reference evidence="3 4" key="1">
    <citation type="submission" date="2016-03" db="EMBL/GenBank/DDBJ databases">
        <authorList>
            <person name="Ploux O."/>
        </authorList>
    </citation>
    <scope>NUCLEOTIDE SEQUENCE [LARGE SCALE GENOMIC DNA]</scope>
    <source>
        <strain evidence="3 4">R-45370</strain>
    </source>
</reference>
<dbReference type="OrthoDB" id="5608210at2"/>
<comment type="caution">
    <text evidence="3">The sequence shown here is derived from an EMBL/GenBank/DDBJ whole genome shotgun (WGS) entry which is preliminary data.</text>
</comment>
<accession>A0A177NSQ5</accession>